<organism evidence="2">
    <name type="scientific">Anguilla anguilla</name>
    <name type="common">European freshwater eel</name>
    <name type="synonym">Muraena anguilla</name>
    <dbReference type="NCBI Taxonomy" id="7936"/>
    <lineage>
        <taxon>Eukaryota</taxon>
        <taxon>Metazoa</taxon>
        <taxon>Chordata</taxon>
        <taxon>Craniata</taxon>
        <taxon>Vertebrata</taxon>
        <taxon>Euteleostomi</taxon>
        <taxon>Actinopterygii</taxon>
        <taxon>Neopterygii</taxon>
        <taxon>Teleostei</taxon>
        <taxon>Anguilliformes</taxon>
        <taxon>Anguillidae</taxon>
        <taxon>Anguilla</taxon>
    </lineage>
</organism>
<dbReference type="EMBL" id="GBXM01036108">
    <property type="protein sequence ID" value="JAH72469.1"/>
    <property type="molecule type" value="Transcribed_RNA"/>
</dbReference>
<reference evidence="2" key="2">
    <citation type="journal article" date="2015" name="Fish Shellfish Immunol.">
        <title>Early steps in the European eel (Anguilla anguilla)-Vibrio vulnificus interaction in the gills: Role of the RtxA13 toxin.</title>
        <authorList>
            <person name="Callol A."/>
            <person name="Pajuelo D."/>
            <person name="Ebbesson L."/>
            <person name="Teles M."/>
            <person name="MacKenzie S."/>
            <person name="Amaro C."/>
        </authorList>
    </citation>
    <scope>NUCLEOTIDE SEQUENCE</scope>
</reference>
<reference evidence="2" key="1">
    <citation type="submission" date="2014-11" db="EMBL/GenBank/DDBJ databases">
        <authorList>
            <person name="Amaro Gonzalez C."/>
        </authorList>
    </citation>
    <scope>NUCLEOTIDE SEQUENCE</scope>
</reference>
<protein>
    <submittedName>
        <fullName evidence="2">Uncharacterized protein</fullName>
    </submittedName>
</protein>
<dbReference type="InterPro" id="IPR036397">
    <property type="entry name" value="RNaseH_sf"/>
</dbReference>
<dbReference type="Gene3D" id="3.30.420.10">
    <property type="entry name" value="Ribonuclease H-like superfamily/Ribonuclease H"/>
    <property type="match status" value="1"/>
</dbReference>
<proteinExistence type="predicted"/>
<feature type="region of interest" description="Disordered" evidence="1">
    <location>
        <begin position="1"/>
        <end position="21"/>
    </location>
</feature>
<evidence type="ECO:0000256" key="1">
    <source>
        <dbReference type="SAM" id="MobiDB-lite"/>
    </source>
</evidence>
<name>A0A0E9V2V8_ANGAN</name>
<dbReference type="AlphaFoldDB" id="A0A0E9V2V8"/>
<sequence length="102" mass="11135">MKRTTPESHLQPSAKHGGGSVQVLGCVTTSGGDLVLIEGTTNADKYKQIVTYRAIPSGQRLIESKYILQQDDDPQAQLPRRPSSMCSQNNGLATPKSRLHHH</sequence>
<dbReference type="GO" id="GO:0003676">
    <property type="term" value="F:nucleic acid binding"/>
    <property type="evidence" value="ECO:0007669"/>
    <property type="project" value="InterPro"/>
</dbReference>
<accession>A0A0E9V2V8</accession>
<evidence type="ECO:0000313" key="2">
    <source>
        <dbReference type="EMBL" id="JAH72469.1"/>
    </source>
</evidence>
<feature type="region of interest" description="Disordered" evidence="1">
    <location>
        <begin position="70"/>
        <end position="102"/>
    </location>
</feature>